<keyword evidence="2" id="KW-0805">Transcription regulation</keyword>
<organism evidence="6 7">
    <name type="scientific">Aureicoccus marinus</name>
    <dbReference type="NCBI Taxonomy" id="754435"/>
    <lineage>
        <taxon>Bacteria</taxon>
        <taxon>Pseudomonadati</taxon>
        <taxon>Bacteroidota</taxon>
        <taxon>Flavobacteriia</taxon>
        <taxon>Flavobacteriales</taxon>
        <taxon>Flavobacteriaceae</taxon>
        <taxon>Aureicoccus</taxon>
    </lineage>
</organism>
<dbReference type="GO" id="GO:0003677">
    <property type="term" value="F:DNA binding"/>
    <property type="evidence" value="ECO:0007669"/>
    <property type="project" value="UniProtKB-KW"/>
</dbReference>
<dbReference type="Pfam" id="PF03466">
    <property type="entry name" value="LysR_substrate"/>
    <property type="match status" value="1"/>
</dbReference>
<sequence length="298" mass="34419">MSYDYSLIELRYFQVLAEELHFGRAAEKLFITQPALSKQIKRLESRLETVLFDRHNRKVELSESGRFLQEKVKVLLENWKKDVNYAQQIQQGLAGNLRIGYVGSAIQFLTQELLLKIRKGYPDISFELEEMGNSRQAQLLSEGSLDIGFMRSETEIKGLASSVVQKDHFCLVVPQNYKRLTRIQSPEDLSMLKEEDFILFDSEYSPTYFERLMQIFERAGFKPKIAHKTVHAHTIYNLVENGFGIAIVPQSLQYGFAMNIQFIPLDPFPQEASLRMVWNTSNLSEVLRRSLGLLPVQS</sequence>
<evidence type="ECO:0000256" key="1">
    <source>
        <dbReference type="ARBA" id="ARBA00009437"/>
    </source>
</evidence>
<dbReference type="Proteomes" id="UP000239366">
    <property type="component" value="Unassembled WGS sequence"/>
</dbReference>
<dbReference type="Gene3D" id="3.40.190.10">
    <property type="entry name" value="Periplasmic binding protein-like II"/>
    <property type="match status" value="2"/>
</dbReference>
<dbReference type="PROSITE" id="PS50931">
    <property type="entry name" value="HTH_LYSR"/>
    <property type="match status" value="1"/>
</dbReference>
<dbReference type="InterPro" id="IPR000847">
    <property type="entry name" value="LysR_HTH_N"/>
</dbReference>
<keyword evidence="4" id="KW-0804">Transcription</keyword>
<dbReference type="SUPFAM" id="SSF53850">
    <property type="entry name" value="Periplasmic binding protein-like II"/>
    <property type="match status" value="1"/>
</dbReference>
<keyword evidence="3" id="KW-0238">DNA-binding</keyword>
<dbReference type="GO" id="GO:0003700">
    <property type="term" value="F:DNA-binding transcription factor activity"/>
    <property type="evidence" value="ECO:0007669"/>
    <property type="project" value="InterPro"/>
</dbReference>
<keyword evidence="7" id="KW-1185">Reference proteome</keyword>
<dbReference type="PRINTS" id="PR00039">
    <property type="entry name" value="HTHLYSR"/>
</dbReference>
<evidence type="ECO:0000259" key="5">
    <source>
        <dbReference type="PROSITE" id="PS50931"/>
    </source>
</evidence>
<feature type="domain" description="HTH lysR-type" evidence="5">
    <location>
        <begin position="5"/>
        <end position="62"/>
    </location>
</feature>
<dbReference type="Gene3D" id="1.10.10.10">
    <property type="entry name" value="Winged helix-like DNA-binding domain superfamily/Winged helix DNA-binding domain"/>
    <property type="match status" value="1"/>
</dbReference>
<protein>
    <recommendedName>
        <fullName evidence="5">HTH lysR-type domain-containing protein</fullName>
    </recommendedName>
</protein>
<proteinExistence type="inferred from homology"/>
<evidence type="ECO:0000313" key="6">
    <source>
        <dbReference type="EMBL" id="PQJ15977.1"/>
    </source>
</evidence>
<dbReference type="PANTHER" id="PTHR30346:SF0">
    <property type="entry name" value="HCA OPERON TRANSCRIPTIONAL ACTIVATOR HCAR"/>
    <property type="match status" value="1"/>
</dbReference>
<comment type="similarity">
    <text evidence="1">Belongs to the LysR transcriptional regulatory family.</text>
</comment>
<dbReference type="SUPFAM" id="SSF46785">
    <property type="entry name" value="Winged helix' DNA-binding domain"/>
    <property type="match status" value="1"/>
</dbReference>
<evidence type="ECO:0000313" key="7">
    <source>
        <dbReference type="Proteomes" id="UP000239366"/>
    </source>
</evidence>
<dbReference type="AlphaFoldDB" id="A0A2S7T8Y7"/>
<evidence type="ECO:0000256" key="2">
    <source>
        <dbReference type="ARBA" id="ARBA00023015"/>
    </source>
</evidence>
<dbReference type="InterPro" id="IPR036388">
    <property type="entry name" value="WH-like_DNA-bd_sf"/>
</dbReference>
<dbReference type="Pfam" id="PF00126">
    <property type="entry name" value="HTH_1"/>
    <property type="match status" value="1"/>
</dbReference>
<reference evidence="7" key="1">
    <citation type="submission" date="2016-11" db="EMBL/GenBank/DDBJ databases">
        <title>Trade-off between light-utilization and light-protection in marine flavobacteria.</title>
        <authorList>
            <person name="Kumagai Y."/>
            <person name="Yoshizawa S."/>
            <person name="Kogure K."/>
        </authorList>
    </citation>
    <scope>NUCLEOTIDE SEQUENCE [LARGE SCALE GENOMIC DNA]</scope>
    <source>
        <strain evidence="7">SG-18</strain>
    </source>
</reference>
<dbReference type="FunFam" id="1.10.10.10:FF:000001">
    <property type="entry name" value="LysR family transcriptional regulator"/>
    <property type="match status" value="1"/>
</dbReference>
<comment type="caution">
    <text evidence="6">The sequence shown here is derived from an EMBL/GenBank/DDBJ whole genome shotgun (WGS) entry which is preliminary data.</text>
</comment>
<dbReference type="EMBL" id="MQVX01000001">
    <property type="protein sequence ID" value="PQJ15977.1"/>
    <property type="molecule type" value="Genomic_DNA"/>
</dbReference>
<dbReference type="PANTHER" id="PTHR30346">
    <property type="entry name" value="TRANSCRIPTIONAL DUAL REGULATOR HCAR-RELATED"/>
    <property type="match status" value="1"/>
</dbReference>
<dbReference type="RefSeq" id="WP_105001646.1">
    <property type="nucleotide sequence ID" value="NZ_MQVX01000001.1"/>
</dbReference>
<evidence type="ECO:0000256" key="4">
    <source>
        <dbReference type="ARBA" id="ARBA00023163"/>
    </source>
</evidence>
<gene>
    <name evidence="6" type="ORF">BST99_09785</name>
</gene>
<dbReference type="InterPro" id="IPR005119">
    <property type="entry name" value="LysR_subst-bd"/>
</dbReference>
<dbReference type="OrthoDB" id="9803735at2"/>
<name>A0A2S7T8Y7_9FLAO</name>
<evidence type="ECO:0000256" key="3">
    <source>
        <dbReference type="ARBA" id="ARBA00023125"/>
    </source>
</evidence>
<dbReference type="GO" id="GO:0032993">
    <property type="term" value="C:protein-DNA complex"/>
    <property type="evidence" value="ECO:0007669"/>
    <property type="project" value="TreeGrafter"/>
</dbReference>
<dbReference type="InterPro" id="IPR036390">
    <property type="entry name" value="WH_DNA-bd_sf"/>
</dbReference>
<accession>A0A2S7T8Y7</accession>